<accession>D7DUL8</accession>
<comment type="function">
    <text evidence="1">Part of a potassium transport system.</text>
</comment>
<sequence>MIELLVIFMYIIVAGMGRVGSTLAKSLSEKNYDLVVIDSRKEVCDEIAGELDALVLNGDCTKVKTLENAGIEEADVFIAVTGNQELNLISGLIAKKNGVAKTIARVSEPSYKEVFESLGIDVIISPELVAAKYLEKLIDRPGVVDLAIIGRGDAEILELIIPPNSEVADKQIKELGAKDYVIIAIYEGNELKIPDGNTELKPYDRILLLVKSESLDTVRKMFSSGEI</sequence>
<dbReference type="STRING" id="456320.Mvol_1171"/>
<evidence type="ECO:0000256" key="5">
    <source>
        <dbReference type="ARBA" id="ARBA00023027"/>
    </source>
</evidence>
<dbReference type="PANTHER" id="PTHR43833:SF5">
    <property type="entry name" value="TRK SYSTEM POTASSIUM UPTAKE PROTEIN TRKA"/>
    <property type="match status" value="1"/>
</dbReference>
<feature type="domain" description="RCK C-terminal" evidence="8">
    <location>
        <begin position="144"/>
        <end position="224"/>
    </location>
</feature>
<dbReference type="HOGENOM" id="CLU_046525_2_3_2"/>
<keyword evidence="5" id="KW-0520">NAD</keyword>
<dbReference type="Gene3D" id="3.40.50.720">
    <property type="entry name" value="NAD(P)-binding Rossmann-like Domain"/>
    <property type="match status" value="1"/>
</dbReference>
<proteinExistence type="predicted"/>
<dbReference type="eggNOG" id="arCOG01957">
    <property type="taxonomic scope" value="Archaea"/>
</dbReference>
<dbReference type="PANTHER" id="PTHR43833">
    <property type="entry name" value="POTASSIUM CHANNEL PROTEIN 2-RELATED-RELATED"/>
    <property type="match status" value="1"/>
</dbReference>
<evidence type="ECO:0000256" key="4">
    <source>
        <dbReference type="ARBA" id="ARBA00022958"/>
    </source>
</evidence>
<dbReference type="InterPro" id="IPR036721">
    <property type="entry name" value="RCK_C_sf"/>
</dbReference>
<dbReference type="PROSITE" id="PS51201">
    <property type="entry name" value="RCK_N"/>
    <property type="match status" value="1"/>
</dbReference>
<evidence type="ECO:0000256" key="1">
    <source>
        <dbReference type="ARBA" id="ARBA00003660"/>
    </source>
</evidence>
<evidence type="ECO:0000256" key="6">
    <source>
        <dbReference type="ARBA" id="ARBA00023065"/>
    </source>
</evidence>
<dbReference type="Pfam" id="PF02080">
    <property type="entry name" value="TrkA_C"/>
    <property type="match status" value="1"/>
</dbReference>
<dbReference type="GO" id="GO:0005886">
    <property type="term" value="C:plasma membrane"/>
    <property type="evidence" value="ECO:0007669"/>
    <property type="project" value="InterPro"/>
</dbReference>
<dbReference type="FunCoup" id="D7DUL8">
    <property type="interactions" value="1"/>
</dbReference>
<keyword evidence="4" id="KW-0630">Potassium</keyword>
<organism evidence="9 10">
    <name type="scientific">Methanococcus voltae (strain ATCC BAA-1334 / A3)</name>
    <dbReference type="NCBI Taxonomy" id="456320"/>
    <lineage>
        <taxon>Archaea</taxon>
        <taxon>Methanobacteriati</taxon>
        <taxon>Methanobacteriota</taxon>
        <taxon>Methanomada group</taxon>
        <taxon>Methanococci</taxon>
        <taxon>Methanococcales</taxon>
        <taxon>Methanococcaceae</taxon>
        <taxon>Methanococcus</taxon>
    </lineage>
</organism>
<evidence type="ECO:0000259" key="7">
    <source>
        <dbReference type="PROSITE" id="PS51201"/>
    </source>
</evidence>
<dbReference type="EMBL" id="CP002057">
    <property type="protein sequence ID" value="ADI36828.1"/>
    <property type="molecule type" value="Genomic_DNA"/>
</dbReference>
<dbReference type="GO" id="GO:0015079">
    <property type="term" value="F:potassium ion transmembrane transporter activity"/>
    <property type="evidence" value="ECO:0007669"/>
    <property type="project" value="InterPro"/>
</dbReference>
<protein>
    <submittedName>
        <fullName evidence="9">TrkA-N domain protein</fullName>
    </submittedName>
</protein>
<gene>
    <name evidence="9" type="ordered locus">Mvol_1171</name>
</gene>
<keyword evidence="3" id="KW-0633">Potassium transport</keyword>
<keyword evidence="6" id="KW-0406">Ion transport</keyword>
<dbReference type="InterPro" id="IPR036291">
    <property type="entry name" value="NAD(P)-bd_dom_sf"/>
</dbReference>
<dbReference type="InterPro" id="IPR006037">
    <property type="entry name" value="RCK_C"/>
</dbReference>
<dbReference type="Gene3D" id="3.30.70.1450">
    <property type="entry name" value="Regulator of K+ conductance, C-terminal domain"/>
    <property type="match status" value="1"/>
</dbReference>
<dbReference type="InterPro" id="IPR006036">
    <property type="entry name" value="K_uptake_TrkA"/>
</dbReference>
<dbReference type="SUPFAM" id="SSF116726">
    <property type="entry name" value="TrkA C-terminal domain-like"/>
    <property type="match status" value="1"/>
</dbReference>
<evidence type="ECO:0000256" key="3">
    <source>
        <dbReference type="ARBA" id="ARBA00022538"/>
    </source>
</evidence>
<evidence type="ECO:0000256" key="2">
    <source>
        <dbReference type="ARBA" id="ARBA00022448"/>
    </source>
</evidence>
<evidence type="ECO:0000313" key="10">
    <source>
        <dbReference type="Proteomes" id="UP000007722"/>
    </source>
</evidence>
<dbReference type="SUPFAM" id="SSF51735">
    <property type="entry name" value="NAD(P)-binding Rossmann-fold domains"/>
    <property type="match status" value="1"/>
</dbReference>
<dbReference type="PROSITE" id="PS51202">
    <property type="entry name" value="RCK_C"/>
    <property type="match status" value="1"/>
</dbReference>
<keyword evidence="10" id="KW-1185">Reference proteome</keyword>
<feature type="domain" description="RCK N-terminal" evidence="7">
    <location>
        <begin position="8"/>
        <end position="124"/>
    </location>
</feature>
<evidence type="ECO:0000259" key="8">
    <source>
        <dbReference type="PROSITE" id="PS51202"/>
    </source>
</evidence>
<dbReference type="PRINTS" id="PR00335">
    <property type="entry name" value="KUPTAKETRKA"/>
</dbReference>
<dbReference type="KEGG" id="mvo:Mvol_1171"/>
<dbReference type="InterPro" id="IPR003148">
    <property type="entry name" value="RCK_N"/>
</dbReference>
<dbReference type="Pfam" id="PF02254">
    <property type="entry name" value="TrkA_N"/>
    <property type="match status" value="1"/>
</dbReference>
<dbReference type="Proteomes" id="UP000007722">
    <property type="component" value="Chromosome"/>
</dbReference>
<evidence type="ECO:0000313" key="9">
    <source>
        <dbReference type="EMBL" id="ADI36828.1"/>
    </source>
</evidence>
<keyword evidence="2" id="KW-0813">Transport</keyword>
<dbReference type="AlphaFoldDB" id="D7DUL8"/>
<dbReference type="InParanoid" id="D7DUL8"/>
<reference evidence="9 10" key="1">
    <citation type="submission" date="2010-05" db="EMBL/GenBank/DDBJ databases">
        <title>Complete sequence of Methanococcus voltae A3.</title>
        <authorList>
            <consortium name="US DOE Joint Genome Institute"/>
            <person name="Lucas S."/>
            <person name="Copeland A."/>
            <person name="Lapidus A."/>
            <person name="Cheng J.-F."/>
            <person name="Bruce D."/>
            <person name="Goodwin L."/>
            <person name="Pitluck S."/>
            <person name="Lowry S."/>
            <person name="Clum A."/>
            <person name="Land M."/>
            <person name="Hauser L."/>
            <person name="Kyrpides N."/>
            <person name="Mikhailova N."/>
            <person name="Whitman W.B."/>
            <person name="Woyke T."/>
        </authorList>
    </citation>
    <scope>NUCLEOTIDE SEQUENCE [LARGE SCALE GENOMIC DNA]</scope>
    <source>
        <strain evidence="10">ATCC BAA-1334 / A3</strain>
    </source>
</reference>
<dbReference type="InterPro" id="IPR050721">
    <property type="entry name" value="Trk_Ktr_HKT_K-transport"/>
</dbReference>
<name>D7DUL8_METV3</name>